<evidence type="ECO:0000256" key="1">
    <source>
        <dbReference type="ARBA" id="ARBA00004871"/>
    </source>
</evidence>
<evidence type="ECO:0000256" key="2">
    <source>
        <dbReference type="ARBA" id="ARBA00023141"/>
    </source>
</evidence>
<evidence type="ECO:0000313" key="6">
    <source>
        <dbReference type="Proteomes" id="UP000823858"/>
    </source>
</evidence>
<evidence type="ECO:0000259" key="3">
    <source>
        <dbReference type="Pfam" id="PF08501"/>
    </source>
</evidence>
<dbReference type="EMBL" id="DWVP01000004">
    <property type="protein sequence ID" value="HJC84434.1"/>
    <property type="molecule type" value="Genomic_DNA"/>
</dbReference>
<reference evidence="5" key="1">
    <citation type="journal article" date="2021" name="PeerJ">
        <title>Extensive microbial diversity within the chicken gut microbiome revealed by metagenomics and culture.</title>
        <authorList>
            <person name="Gilroy R."/>
            <person name="Ravi A."/>
            <person name="Getino M."/>
            <person name="Pursley I."/>
            <person name="Horton D.L."/>
            <person name="Alikhan N.F."/>
            <person name="Baker D."/>
            <person name="Gharbi K."/>
            <person name="Hall N."/>
            <person name="Watson M."/>
            <person name="Adriaenssens E.M."/>
            <person name="Foster-Nyarko E."/>
            <person name="Jarju S."/>
            <person name="Secka A."/>
            <person name="Antonio M."/>
            <person name="Oren A."/>
            <person name="Chaudhuri R.R."/>
            <person name="La Ragione R."/>
            <person name="Hildebrand F."/>
            <person name="Pallen M.J."/>
        </authorList>
    </citation>
    <scope>NUCLEOTIDE SEQUENCE</scope>
    <source>
        <strain evidence="5">ChiHjej13B12-4958</strain>
    </source>
</reference>
<comment type="pathway">
    <text evidence="1">Metabolic intermediate biosynthesis; chorismate biosynthesis; chorismate from D-erythrose 4-phosphate and phosphoenolpyruvate: step 4/7.</text>
</comment>
<feature type="domain" description="Shikimate dehydrogenase substrate binding N-terminal" evidence="3">
    <location>
        <begin position="37"/>
        <end position="120"/>
    </location>
</feature>
<dbReference type="NCBIfam" id="NF001311">
    <property type="entry name" value="PRK00258.1-3"/>
    <property type="match status" value="1"/>
</dbReference>
<dbReference type="Pfam" id="PF08501">
    <property type="entry name" value="Shikimate_dh_N"/>
    <property type="match status" value="1"/>
</dbReference>
<feature type="domain" description="SDH C-terminal" evidence="4">
    <location>
        <begin position="273"/>
        <end position="303"/>
    </location>
</feature>
<accession>A0A9D2TPV3</accession>
<keyword evidence="2" id="KW-0028">Amino-acid biosynthesis</keyword>
<evidence type="ECO:0000313" key="5">
    <source>
        <dbReference type="EMBL" id="HJC84434.1"/>
    </source>
</evidence>
<keyword evidence="2" id="KW-0057">Aromatic amino acid biosynthesis</keyword>
<organism evidence="5 6">
    <name type="scientific">Candidatus Corynebacterium faecigallinarum</name>
    <dbReference type="NCBI Taxonomy" id="2838528"/>
    <lineage>
        <taxon>Bacteria</taxon>
        <taxon>Bacillati</taxon>
        <taxon>Actinomycetota</taxon>
        <taxon>Actinomycetes</taxon>
        <taxon>Mycobacteriales</taxon>
        <taxon>Corynebacteriaceae</taxon>
        <taxon>Corynebacterium</taxon>
    </lineage>
</organism>
<dbReference type="GO" id="GO:0004764">
    <property type="term" value="F:shikimate 3-dehydrogenase (NADP+) activity"/>
    <property type="evidence" value="ECO:0007669"/>
    <property type="project" value="UniProtKB-EC"/>
</dbReference>
<dbReference type="InterPro" id="IPR022893">
    <property type="entry name" value="Shikimate_DH_fam"/>
</dbReference>
<dbReference type="GO" id="GO:0005829">
    <property type="term" value="C:cytosol"/>
    <property type="evidence" value="ECO:0007669"/>
    <property type="project" value="TreeGrafter"/>
</dbReference>
<reference evidence="5" key="2">
    <citation type="submission" date="2021-04" db="EMBL/GenBank/DDBJ databases">
        <authorList>
            <person name="Gilroy R."/>
        </authorList>
    </citation>
    <scope>NUCLEOTIDE SEQUENCE</scope>
    <source>
        <strain evidence="5">ChiHjej13B12-4958</strain>
    </source>
</reference>
<dbReference type="EC" id="1.1.1.25" evidence="5"/>
<dbReference type="InterPro" id="IPR036291">
    <property type="entry name" value="NAD(P)-bd_dom_sf"/>
</dbReference>
<dbReference type="PANTHER" id="PTHR21089:SF1">
    <property type="entry name" value="BIFUNCTIONAL 3-DEHYDROQUINATE DEHYDRATASE_SHIKIMATE DEHYDROGENASE, CHLOROPLASTIC"/>
    <property type="match status" value="1"/>
</dbReference>
<dbReference type="Gene3D" id="3.40.50.720">
    <property type="entry name" value="NAD(P)-binding Rossmann-like Domain"/>
    <property type="match status" value="1"/>
</dbReference>
<dbReference type="PANTHER" id="PTHR21089">
    <property type="entry name" value="SHIKIMATE DEHYDROGENASE"/>
    <property type="match status" value="1"/>
</dbReference>
<dbReference type="Proteomes" id="UP000823858">
    <property type="component" value="Unassembled WGS sequence"/>
</dbReference>
<dbReference type="SUPFAM" id="SSF53223">
    <property type="entry name" value="Aminoacid dehydrogenase-like, N-terminal domain"/>
    <property type="match status" value="1"/>
</dbReference>
<dbReference type="InterPro" id="IPR013708">
    <property type="entry name" value="Shikimate_DH-bd_N"/>
</dbReference>
<dbReference type="GO" id="GO:0009423">
    <property type="term" value="P:chorismate biosynthetic process"/>
    <property type="evidence" value="ECO:0007669"/>
    <property type="project" value="TreeGrafter"/>
</dbReference>
<evidence type="ECO:0000259" key="4">
    <source>
        <dbReference type="Pfam" id="PF18317"/>
    </source>
</evidence>
<dbReference type="AlphaFoldDB" id="A0A9D2TPV3"/>
<keyword evidence="5" id="KW-0560">Oxidoreductase</keyword>
<dbReference type="Pfam" id="PF18317">
    <property type="entry name" value="SDH_C"/>
    <property type="match status" value="1"/>
</dbReference>
<dbReference type="GO" id="GO:0050661">
    <property type="term" value="F:NADP binding"/>
    <property type="evidence" value="ECO:0007669"/>
    <property type="project" value="TreeGrafter"/>
</dbReference>
<sequence length="309" mass="31618">MSAEASPVNETSGVSGVLDVDGFLALAADTEGPVCAVLGRPVQHSLSPVIHQGSAGALGVDPFTYVRVEAGEPREVRRLLAKAPDSVAGFSVTMPGKSAAHDLADEITDRAQRIGSANTLVPLGQGRWRADNTDVDGVSTCLAHVAPGGLSGGHGVVVGNGGTARPAVAAMAAAGIGSVTVLARSERALNLQSLVESYGMTFDWARLDDPTVTMVCAAADVLVSTVPAQGVDRESGLADAVARAAAVVDVIYDPYPTDVLSAAREAGRPVADGLLMLAGQGAEQFEAFTGVRPVVTDMYRLLLAHRGLE</sequence>
<comment type="caution">
    <text evidence="5">The sequence shown here is derived from an EMBL/GenBank/DDBJ whole genome shotgun (WGS) entry which is preliminary data.</text>
</comment>
<proteinExistence type="predicted"/>
<dbReference type="InterPro" id="IPR046346">
    <property type="entry name" value="Aminoacid_DH-like_N_sf"/>
</dbReference>
<dbReference type="GO" id="GO:0019632">
    <property type="term" value="P:shikimate metabolic process"/>
    <property type="evidence" value="ECO:0007669"/>
    <property type="project" value="TreeGrafter"/>
</dbReference>
<dbReference type="InterPro" id="IPR041121">
    <property type="entry name" value="SDH_C"/>
</dbReference>
<gene>
    <name evidence="5" type="ORF">H9751_02590</name>
</gene>
<dbReference type="Gene3D" id="3.40.50.10860">
    <property type="entry name" value="Leucine Dehydrogenase, chain A, domain 1"/>
    <property type="match status" value="1"/>
</dbReference>
<protein>
    <submittedName>
        <fullName evidence="5">Shikimate dehydrogenase</fullName>
        <ecNumber evidence="5">1.1.1.25</ecNumber>
    </submittedName>
</protein>
<dbReference type="GO" id="GO:0009073">
    <property type="term" value="P:aromatic amino acid family biosynthetic process"/>
    <property type="evidence" value="ECO:0007669"/>
    <property type="project" value="UniProtKB-KW"/>
</dbReference>
<dbReference type="SUPFAM" id="SSF51735">
    <property type="entry name" value="NAD(P)-binding Rossmann-fold domains"/>
    <property type="match status" value="1"/>
</dbReference>
<name>A0A9D2TPV3_9CORY</name>